<keyword evidence="3" id="KW-1185">Reference proteome</keyword>
<reference evidence="4" key="1">
    <citation type="submission" date="2016-06" db="UniProtKB">
        <authorList>
            <consortium name="WormBaseParasite"/>
        </authorList>
    </citation>
    <scope>IDENTIFICATION</scope>
</reference>
<protein>
    <submittedName>
        <fullName evidence="4">Secreted protein</fullName>
    </submittedName>
</protein>
<evidence type="ECO:0000256" key="1">
    <source>
        <dbReference type="SAM" id="SignalP"/>
    </source>
</evidence>
<sequence length="93" mass="10663">MRVVVLLTMVAVASAALNATEANNKTEALNIAMVRSNKCHIYDPEQCHSCAKDKMKDCMECMMEDDKCCLDPHKGHSWMKQHSQDYCKKWLKK</sequence>
<dbReference type="WBParaSite" id="SSLN_0001616501-mRNA-1">
    <property type="protein sequence ID" value="SSLN_0001616501-mRNA-1"/>
    <property type="gene ID" value="SSLN_0001616501"/>
</dbReference>
<feature type="signal peptide" evidence="1">
    <location>
        <begin position="1"/>
        <end position="15"/>
    </location>
</feature>
<dbReference type="EMBL" id="UYSU01040089">
    <property type="protein sequence ID" value="VDM01960.1"/>
    <property type="molecule type" value="Genomic_DNA"/>
</dbReference>
<dbReference type="Proteomes" id="UP000275846">
    <property type="component" value="Unassembled WGS sequence"/>
</dbReference>
<organism evidence="4">
    <name type="scientific">Schistocephalus solidus</name>
    <name type="common">Tapeworm</name>
    <dbReference type="NCBI Taxonomy" id="70667"/>
    <lineage>
        <taxon>Eukaryota</taxon>
        <taxon>Metazoa</taxon>
        <taxon>Spiralia</taxon>
        <taxon>Lophotrochozoa</taxon>
        <taxon>Platyhelminthes</taxon>
        <taxon>Cestoda</taxon>
        <taxon>Eucestoda</taxon>
        <taxon>Diphyllobothriidea</taxon>
        <taxon>Diphyllobothriidae</taxon>
        <taxon>Schistocephalus</taxon>
    </lineage>
</organism>
<keyword evidence="1" id="KW-0732">Signal</keyword>
<evidence type="ECO:0000313" key="3">
    <source>
        <dbReference type="Proteomes" id="UP000275846"/>
    </source>
</evidence>
<proteinExistence type="predicted"/>
<feature type="chain" id="PRO_5043141560" evidence="1">
    <location>
        <begin position="16"/>
        <end position="93"/>
    </location>
</feature>
<name>A0A183TGH6_SCHSO</name>
<gene>
    <name evidence="2" type="ORF">SSLN_LOCUS15574</name>
</gene>
<evidence type="ECO:0000313" key="4">
    <source>
        <dbReference type="WBParaSite" id="SSLN_0001616501-mRNA-1"/>
    </source>
</evidence>
<reference evidence="2 3" key="2">
    <citation type="submission" date="2018-11" db="EMBL/GenBank/DDBJ databases">
        <authorList>
            <consortium name="Pathogen Informatics"/>
        </authorList>
    </citation>
    <scope>NUCLEOTIDE SEQUENCE [LARGE SCALE GENOMIC DNA]</scope>
    <source>
        <strain evidence="2 3">NST_G2</strain>
    </source>
</reference>
<accession>A0A183TGH6</accession>
<evidence type="ECO:0000313" key="2">
    <source>
        <dbReference type="EMBL" id="VDM01960.1"/>
    </source>
</evidence>
<dbReference type="AlphaFoldDB" id="A0A183TGH6"/>